<proteinExistence type="predicted"/>
<feature type="domain" description="GST N-terminal" evidence="7">
    <location>
        <begin position="213"/>
        <end position="294"/>
    </location>
</feature>
<feature type="transmembrane region" description="Helical" evidence="6">
    <location>
        <begin position="54"/>
        <end position="75"/>
    </location>
</feature>
<keyword evidence="5 6" id="KW-0472">Membrane</keyword>
<feature type="transmembrane region" description="Helical" evidence="6">
    <location>
        <begin position="670"/>
        <end position="692"/>
    </location>
</feature>
<feature type="transmembrane region" description="Helical" evidence="6">
    <location>
        <begin position="12"/>
        <end position="34"/>
    </location>
</feature>
<dbReference type="Pfam" id="PF14497">
    <property type="entry name" value="GST_C_3"/>
    <property type="match status" value="1"/>
</dbReference>
<evidence type="ECO:0000256" key="1">
    <source>
        <dbReference type="ARBA" id="ARBA00004141"/>
    </source>
</evidence>
<dbReference type="CDD" id="cd03045">
    <property type="entry name" value="GST_N_Delta_Epsilon"/>
    <property type="match status" value="2"/>
</dbReference>
<evidence type="ECO:0000259" key="7">
    <source>
        <dbReference type="PROSITE" id="PS50404"/>
    </source>
</evidence>
<keyword evidence="4 6" id="KW-1133">Transmembrane helix</keyword>
<feature type="domain" description="GST C-terminal" evidence="8">
    <location>
        <begin position="477"/>
        <end position="600"/>
    </location>
</feature>
<dbReference type="SUPFAM" id="SSF47616">
    <property type="entry name" value="GST C-terminal domain-like"/>
    <property type="match status" value="2"/>
</dbReference>
<dbReference type="GO" id="GO:0006749">
    <property type="term" value="P:glutathione metabolic process"/>
    <property type="evidence" value="ECO:0007669"/>
    <property type="project" value="TreeGrafter"/>
</dbReference>
<dbReference type="Pfam" id="PF00335">
    <property type="entry name" value="Tetraspanin"/>
    <property type="match status" value="2"/>
</dbReference>
<dbReference type="SUPFAM" id="SSF48652">
    <property type="entry name" value="Tetraspanin"/>
    <property type="match status" value="2"/>
</dbReference>
<dbReference type="PROSITE" id="PS50404">
    <property type="entry name" value="GST_NTER"/>
    <property type="match status" value="2"/>
</dbReference>
<dbReference type="InterPro" id="IPR036282">
    <property type="entry name" value="Glutathione-S-Trfase_C_sf"/>
</dbReference>
<dbReference type="InterPro" id="IPR010987">
    <property type="entry name" value="Glutathione-S-Trfase_C-like"/>
</dbReference>
<dbReference type="EnsemblMetazoa" id="GMOY004361-RA">
    <property type="protein sequence ID" value="GMOY004361-PA"/>
    <property type="gene ID" value="GMOY004361"/>
</dbReference>
<feature type="domain" description="GST C-terminal" evidence="8">
    <location>
        <begin position="301"/>
        <end position="440"/>
    </location>
</feature>
<dbReference type="FunFam" id="1.20.1050.10:FF:000007">
    <property type="entry name" value="Glutathione S-transferase 1-1"/>
    <property type="match status" value="1"/>
</dbReference>
<accession>A0A1B0FKN1</accession>
<dbReference type="SFLD" id="SFLDG00358">
    <property type="entry name" value="Main_(cytGST)"/>
    <property type="match status" value="2"/>
</dbReference>
<dbReference type="FunFam" id="3.40.30.10:FF:000034">
    <property type="entry name" value="glutathione S-transferase 1"/>
    <property type="match status" value="2"/>
</dbReference>
<dbReference type="InterPro" id="IPR018499">
    <property type="entry name" value="Tetraspanin/Peripherin"/>
</dbReference>
<dbReference type="Gene3D" id="1.10.1450.10">
    <property type="entry name" value="Tetraspanin"/>
    <property type="match status" value="2"/>
</dbReference>
<evidence type="ECO:0000256" key="6">
    <source>
        <dbReference type="SAM" id="Phobius"/>
    </source>
</evidence>
<feature type="transmembrane region" description="Helical" evidence="6">
    <location>
        <begin position="605"/>
        <end position="626"/>
    </location>
</feature>
<feature type="transmembrane region" description="Helical" evidence="6">
    <location>
        <begin position="87"/>
        <end position="104"/>
    </location>
</feature>
<evidence type="ECO:0000256" key="5">
    <source>
        <dbReference type="ARBA" id="ARBA00023136"/>
    </source>
</evidence>
<dbReference type="SUPFAM" id="SSF52833">
    <property type="entry name" value="Thioredoxin-like"/>
    <property type="match status" value="2"/>
</dbReference>
<evidence type="ECO:0000313" key="10">
    <source>
        <dbReference type="Proteomes" id="UP000092444"/>
    </source>
</evidence>
<dbReference type="InterPro" id="IPR036249">
    <property type="entry name" value="Thioredoxin-like_sf"/>
</dbReference>
<dbReference type="InterPro" id="IPR040079">
    <property type="entry name" value="Glutathione_S-Trfase"/>
</dbReference>
<dbReference type="CDD" id="cd03127">
    <property type="entry name" value="tetraspanin_LEL"/>
    <property type="match status" value="2"/>
</dbReference>
<dbReference type="CDD" id="cd03177">
    <property type="entry name" value="GST_C_Delta_Epsilon"/>
    <property type="match status" value="1"/>
</dbReference>
<dbReference type="PANTHER" id="PTHR43969:SF4">
    <property type="entry name" value="FI01423P-RELATED"/>
    <property type="match status" value="1"/>
</dbReference>
<dbReference type="VEuPathDB" id="VectorBase:GMOY004361"/>
<evidence type="ECO:0000313" key="9">
    <source>
        <dbReference type="EnsemblMetazoa" id="GMOY004361-PA"/>
    </source>
</evidence>
<dbReference type="PANTHER" id="PTHR43969">
    <property type="entry name" value="GLUTATHIONE S TRANSFERASE D10, ISOFORM A-RELATED"/>
    <property type="match status" value="1"/>
</dbReference>
<sequence length="813" mass="90412">MDCGGVLVKYILFVFNILFVVCGLLLIIFGSLMVSNIGEIPSTPESIQANSVPVVILVLGCIIFVIAFLGCCGAIRENACCTMTYSVIMLTLFICQLALVIFIWQQRVQILDKMDDVIIKIWDQRHTDQKVMDALQISFKCCGKNGFTDYTLAGEAIPPSCCEVSATSCTAIEAISRPGCVRAFTNFWENSMNIIRYAGLGVAGVELSFGIMGKLILYGIDLSPPVRACRMTLKELNLPFEYKIIDLSKGEHLADEYCAKNPQHTVPTLEDDGHIIWDSHAIMAYLVNKYGEENDSLYPKDLLKRAIVDQRLHLESGVIFEGGLRSITSQIFSENDNNIPTSKINAILKIYDLLEVFLKSTPYVAGSNVTIADFSISVFFLQRSRITNMGKLILYGLDASPPVRASLMTLKALDIPFEYKIVDLLNKEHLSEEYCAKNPQHTVPTLEDDGNFIWDSHAIMAYLVSKYGKDDAFYPKDLLKRAVVDQRLHFESGVMFQGGLRNITAPLFFKNETKIPRSKIDAIVDVYNFLELFLKNGPYMAGSHLTIADFSIVSTVTSLVNFVDIEAGKYPKLMAWLKRMETLPYYQETNGKGAQKLKEMIKMKVSIIGIVAICYGVIVLNSVNAVEIDGTVHFPPQAIVPVGLITIGSIVVLISFCGCCGAIRENVTETMCYAVFMFILLILQSVILVLLWTNKEKISDAMGQVIESAWERESREAGVFEAIQKSLKCCGVNGVVDYGAILKLPPPSCCENDSCITANFYGGCRRKFIDLVTGSTDNAKYFSLGLIAVELIGFIFACCLANNIRNYKRRNIY</sequence>
<dbReference type="InterPro" id="IPR008952">
    <property type="entry name" value="Tetraspanin_EC2_sf"/>
</dbReference>
<feature type="domain" description="GST N-terminal" evidence="7">
    <location>
        <begin position="390"/>
        <end position="471"/>
    </location>
</feature>
<keyword evidence="3 6" id="KW-0812">Transmembrane</keyword>
<dbReference type="Pfam" id="PF13417">
    <property type="entry name" value="GST_N_3"/>
    <property type="match status" value="2"/>
</dbReference>
<dbReference type="GO" id="GO:0004364">
    <property type="term" value="F:glutathione transferase activity"/>
    <property type="evidence" value="ECO:0007669"/>
    <property type="project" value="TreeGrafter"/>
</dbReference>
<dbReference type="EMBL" id="CCAG010022241">
    <property type="status" value="NOT_ANNOTATED_CDS"/>
    <property type="molecule type" value="Genomic_DNA"/>
</dbReference>
<evidence type="ECO:0000259" key="8">
    <source>
        <dbReference type="PROSITE" id="PS50405"/>
    </source>
</evidence>
<dbReference type="GO" id="GO:0016020">
    <property type="term" value="C:membrane"/>
    <property type="evidence" value="ECO:0007669"/>
    <property type="project" value="UniProtKB-SubCell"/>
</dbReference>
<dbReference type="Gene3D" id="1.20.1050.10">
    <property type="match status" value="2"/>
</dbReference>
<dbReference type="PRINTS" id="PR00259">
    <property type="entry name" value="TMFOUR"/>
</dbReference>
<dbReference type="InterPro" id="IPR004046">
    <property type="entry name" value="GST_C"/>
</dbReference>
<dbReference type="Proteomes" id="UP000092444">
    <property type="component" value="Unassembled WGS sequence"/>
</dbReference>
<name>A0A1B0FKN1_GLOMM</name>
<feature type="transmembrane region" description="Helical" evidence="6">
    <location>
        <begin position="638"/>
        <end position="663"/>
    </location>
</feature>
<dbReference type="AlphaFoldDB" id="A0A1B0FKN1"/>
<dbReference type="SFLD" id="SFLDG01153">
    <property type="entry name" value="Main.4:_Theta-like"/>
    <property type="match status" value="2"/>
</dbReference>
<evidence type="ECO:0000256" key="2">
    <source>
        <dbReference type="ARBA" id="ARBA00011738"/>
    </source>
</evidence>
<reference evidence="9" key="1">
    <citation type="submission" date="2020-05" db="UniProtKB">
        <authorList>
            <consortium name="EnsemblMetazoa"/>
        </authorList>
    </citation>
    <scope>IDENTIFICATION</scope>
    <source>
        <strain evidence="9">Yale</strain>
    </source>
</reference>
<comment type="subunit">
    <text evidence="2">Homodimer.</text>
</comment>
<keyword evidence="10" id="KW-1185">Reference proteome</keyword>
<dbReference type="Gene3D" id="3.40.30.10">
    <property type="entry name" value="Glutaredoxin"/>
    <property type="match status" value="2"/>
</dbReference>
<feature type="transmembrane region" description="Helical" evidence="6">
    <location>
        <begin position="781"/>
        <end position="801"/>
    </location>
</feature>
<evidence type="ECO:0000256" key="4">
    <source>
        <dbReference type="ARBA" id="ARBA00022989"/>
    </source>
</evidence>
<dbReference type="SFLD" id="SFLDS00019">
    <property type="entry name" value="Glutathione_Transferase_(cytos"/>
    <property type="match status" value="2"/>
</dbReference>
<dbReference type="STRING" id="37546.A0A1B0FKN1"/>
<protein>
    <submittedName>
        <fullName evidence="9">Uncharacterized protein</fullName>
    </submittedName>
</protein>
<organism evidence="9 10">
    <name type="scientific">Glossina morsitans morsitans</name>
    <name type="common">Savannah tsetse fly</name>
    <dbReference type="NCBI Taxonomy" id="37546"/>
    <lineage>
        <taxon>Eukaryota</taxon>
        <taxon>Metazoa</taxon>
        <taxon>Ecdysozoa</taxon>
        <taxon>Arthropoda</taxon>
        <taxon>Hexapoda</taxon>
        <taxon>Insecta</taxon>
        <taxon>Pterygota</taxon>
        <taxon>Neoptera</taxon>
        <taxon>Endopterygota</taxon>
        <taxon>Diptera</taxon>
        <taxon>Brachycera</taxon>
        <taxon>Muscomorpha</taxon>
        <taxon>Hippoboscoidea</taxon>
        <taxon>Glossinidae</taxon>
        <taxon>Glossina</taxon>
    </lineage>
</organism>
<evidence type="ECO:0000256" key="3">
    <source>
        <dbReference type="ARBA" id="ARBA00022692"/>
    </source>
</evidence>
<comment type="subcellular location">
    <subcellularLocation>
        <location evidence="1">Membrane</location>
        <topology evidence="1">Multi-pass membrane protein</topology>
    </subcellularLocation>
</comment>
<dbReference type="InterPro" id="IPR004045">
    <property type="entry name" value="Glutathione_S-Trfase_N"/>
</dbReference>
<dbReference type="PROSITE" id="PS50405">
    <property type="entry name" value="GST_CTER"/>
    <property type="match status" value="2"/>
</dbReference>